<accession>A0A6S6VI40</accession>
<sequence length="718" mass="79200">MPPPWPPPPANATNTINNTSYAANTQWMAFCRQHDEELKRFHQDVLDNRAKFEEEVQSCRMALLQKHKREEEEFWRGSASARTIVTDKKVPVNCINLISDDEEDDEDELVETQNLNNLSALSSTQNTNKPAAPTMSTKPTTQSSNADTPVIKPEESTSFIPSATLELFGNKPKTFGEIVPFEREISTMPLETAPIQQVNSSANASRERSFQTQAGGRTFGAPAASFTFNVPLGNSMFGSSFPGSQVFSRSGLTGTASRPRFLSGSTWDAPKIPENQGFGFQRGLFTRASPAPLPQQHPVGQPAQSTVPEKLSYSGLALKCSRVNIPYQAQVSTEEEEESLFISERSSVDRRYDLEVIGEGVVMAKAPRIPNAPKPQQHVPNIIPSPCPTEPSTPVTPSTPKFRKPIFPASATKDAISAFKNVRASSRASTSAIPAPGPRRSERGTSVFYRGSSSLRTTTIRKRNRKVVNLSSDEDESDYAPDPSDDEAEDLELPLEVGQKPKAQKIKMRKIQSGPTSKKAKTEANPGKNPFGFHNSQIVRPKRKLLMKPSPRTTLPPSPKEPMSAYKQTKKSPRLRSHRPSKLAAVSRISQQFALHTEYLAAETVASEDCAIEEVRGGLRSMSLTPALSDTTTEDVEALAETRVTVTGGRGKALRSGCMGPKGWVTWMERRQTRDRYLASIGEGGDGDKYRDRYGEEGEVEGYDIKEDELWKARKLKE</sequence>
<gene>
    <name evidence="2" type="ORF">PTTW11_02747</name>
</gene>
<evidence type="ECO:0000313" key="3">
    <source>
        <dbReference type="Proteomes" id="UP000472372"/>
    </source>
</evidence>
<feature type="compositionally biased region" description="Basic and acidic residues" evidence="1">
    <location>
        <begin position="686"/>
        <end position="696"/>
    </location>
</feature>
<dbReference type="Proteomes" id="UP000472372">
    <property type="component" value="Chromosome 2"/>
</dbReference>
<protein>
    <submittedName>
        <fullName evidence="2">Uncharacterized protein</fullName>
    </submittedName>
</protein>
<feature type="compositionally biased region" description="Polar residues" evidence="1">
    <location>
        <begin position="423"/>
        <end position="432"/>
    </location>
</feature>
<feature type="compositionally biased region" description="Basic residues" evidence="1">
    <location>
        <begin position="568"/>
        <end position="580"/>
    </location>
</feature>
<name>A0A6S6VI40_9PLEO</name>
<reference evidence="2" key="1">
    <citation type="submission" date="2021-02" db="EMBL/GenBank/DDBJ databases">
        <authorList>
            <person name="Syme A R."/>
            <person name="Syme A R."/>
            <person name="Moolhuijzen P."/>
        </authorList>
    </citation>
    <scope>NUCLEOTIDE SEQUENCE</scope>
    <source>
        <strain evidence="2">W1-1</strain>
    </source>
</reference>
<dbReference type="AlphaFoldDB" id="A0A6S6VI40"/>
<evidence type="ECO:0000256" key="1">
    <source>
        <dbReference type="SAM" id="MobiDB-lite"/>
    </source>
</evidence>
<dbReference type="EMBL" id="HG992978">
    <property type="protein sequence ID" value="CAE7015089.1"/>
    <property type="molecule type" value="Genomic_DNA"/>
</dbReference>
<feature type="region of interest" description="Disordered" evidence="1">
    <location>
        <begin position="421"/>
        <end position="450"/>
    </location>
</feature>
<feature type="compositionally biased region" description="Acidic residues" evidence="1">
    <location>
        <begin position="472"/>
        <end position="493"/>
    </location>
</feature>
<feature type="region of interest" description="Disordered" evidence="1">
    <location>
        <begin position="117"/>
        <end position="152"/>
    </location>
</feature>
<organism evidence="2 3">
    <name type="scientific">Pyrenophora teres f. teres</name>
    <dbReference type="NCBI Taxonomy" id="97479"/>
    <lineage>
        <taxon>Eukaryota</taxon>
        <taxon>Fungi</taxon>
        <taxon>Dikarya</taxon>
        <taxon>Ascomycota</taxon>
        <taxon>Pezizomycotina</taxon>
        <taxon>Dothideomycetes</taxon>
        <taxon>Pleosporomycetidae</taxon>
        <taxon>Pleosporales</taxon>
        <taxon>Pleosporineae</taxon>
        <taxon>Pleosporaceae</taxon>
        <taxon>Pyrenophora</taxon>
    </lineage>
</organism>
<proteinExistence type="predicted"/>
<feature type="region of interest" description="Disordered" evidence="1">
    <location>
        <begin position="678"/>
        <end position="698"/>
    </location>
</feature>
<feature type="region of interest" description="Disordered" evidence="1">
    <location>
        <begin position="466"/>
        <end position="580"/>
    </location>
</feature>
<feature type="compositionally biased region" description="Polar residues" evidence="1">
    <location>
        <begin position="117"/>
        <end position="147"/>
    </location>
</feature>
<evidence type="ECO:0000313" key="2">
    <source>
        <dbReference type="EMBL" id="CAE7015089.1"/>
    </source>
</evidence>